<keyword evidence="2" id="KW-1185">Reference proteome</keyword>
<comment type="caution">
    <text evidence="1">The sequence shown here is derived from an EMBL/GenBank/DDBJ whole genome shotgun (WGS) entry which is preliminary data.</text>
</comment>
<sequence length="66" mass="7516">MYSYLITDGFTSFQQRAQNLHQKLFQRTLGSQNQCLQPSVPRYHGVGIDQSILSNSSAALYFHEGH</sequence>
<evidence type="ECO:0000313" key="1">
    <source>
        <dbReference type="EMBL" id="KAK9089082.1"/>
    </source>
</evidence>
<reference evidence="1 2" key="1">
    <citation type="submission" date="2024-01" db="EMBL/GenBank/DDBJ databases">
        <title>Genome assemblies of Stephania.</title>
        <authorList>
            <person name="Yang L."/>
        </authorList>
    </citation>
    <scope>NUCLEOTIDE SEQUENCE [LARGE SCALE GENOMIC DNA]</scope>
    <source>
        <strain evidence="1">JXDWG</strain>
        <tissue evidence="1">Leaf</tissue>
    </source>
</reference>
<dbReference type="Proteomes" id="UP001419268">
    <property type="component" value="Unassembled WGS sequence"/>
</dbReference>
<protein>
    <submittedName>
        <fullName evidence="1">Uncharacterized protein</fullName>
    </submittedName>
</protein>
<gene>
    <name evidence="1" type="ORF">Scep_028164</name>
</gene>
<proteinExistence type="predicted"/>
<name>A0AAP0HLI7_9MAGN</name>
<dbReference type="EMBL" id="JBBNAG010000012">
    <property type="protein sequence ID" value="KAK9089082.1"/>
    <property type="molecule type" value="Genomic_DNA"/>
</dbReference>
<dbReference type="AlphaFoldDB" id="A0AAP0HLI7"/>
<accession>A0AAP0HLI7</accession>
<evidence type="ECO:0000313" key="2">
    <source>
        <dbReference type="Proteomes" id="UP001419268"/>
    </source>
</evidence>
<organism evidence="1 2">
    <name type="scientific">Stephania cephalantha</name>
    <dbReference type="NCBI Taxonomy" id="152367"/>
    <lineage>
        <taxon>Eukaryota</taxon>
        <taxon>Viridiplantae</taxon>
        <taxon>Streptophyta</taxon>
        <taxon>Embryophyta</taxon>
        <taxon>Tracheophyta</taxon>
        <taxon>Spermatophyta</taxon>
        <taxon>Magnoliopsida</taxon>
        <taxon>Ranunculales</taxon>
        <taxon>Menispermaceae</taxon>
        <taxon>Menispermoideae</taxon>
        <taxon>Cissampelideae</taxon>
        <taxon>Stephania</taxon>
    </lineage>
</organism>